<gene>
    <name evidence="2" type="ordered locus">RB210</name>
</gene>
<evidence type="ECO:0000313" key="3">
    <source>
        <dbReference type="Proteomes" id="UP000001025"/>
    </source>
</evidence>
<dbReference type="InterPro" id="IPR019935">
    <property type="entry name" value="CHP03546"/>
</dbReference>
<dbReference type="OrthoDB" id="268259at2"/>
<dbReference type="STRING" id="243090.RB210"/>
<evidence type="ECO:0008006" key="4">
    <source>
        <dbReference type="Google" id="ProtNLM"/>
    </source>
</evidence>
<dbReference type="NCBIfam" id="TIGR03546">
    <property type="entry name" value="TIGR03546 family protein"/>
    <property type="match status" value="1"/>
</dbReference>
<name>Q7UZ37_RHOBA</name>
<keyword evidence="3" id="KW-1185">Reference proteome</keyword>
<dbReference type="InParanoid" id="Q7UZ37"/>
<proteinExistence type="predicted"/>
<evidence type="ECO:0000313" key="2">
    <source>
        <dbReference type="EMBL" id="CAD71449.1"/>
    </source>
</evidence>
<feature type="transmembrane region" description="Helical" evidence="1">
    <location>
        <begin position="48"/>
        <end position="74"/>
    </location>
</feature>
<dbReference type="EnsemblBacteria" id="CAD71449">
    <property type="protein sequence ID" value="CAD71449"/>
    <property type="gene ID" value="RB210"/>
</dbReference>
<reference evidence="2 3" key="1">
    <citation type="journal article" date="2003" name="Proc. Natl. Acad. Sci. U.S.A.">
        <title>Complete genome sequence of the marine planctomycete Pirellula sp. strain 1.</title>
        <authorList>
            <person name="Gloeckner F.O."/>
            <person name="Kube M."/>
            <person name="Bauer M."/>
            <person name="Teeling H."/>
            <person name="Lombardot T."/>
            <person name="Ludwig W."/>
            <person name="Gade D."/>
            <person name="Beck A."/>
            <person name="Borzym K."/>
            <person name="Heitmann K."/>
            <person name="Rabus R."/>
            <person name="Schlesner H."/>
            <person name="Amann R."/>
            <person name="Reinhardt R."/>
        </authorList>
    </citation>
    <scope>NUCLEOTIDE SEQUENCE [LARGE SCALE GENOMIC DNA]</scope>
    <source>
        <strain evidence="3">DSM 10527 / NCIMB 13988 / SH1</strain>
    </source>
</reference>
<feature type="transmembrane region" description="Helical" evidence="1">
    <location>
        <begin position="136"/>
        <end position="156"/>
    </location>
</feature>
<dbReference type="HOGENOM" id="CLU_813475_0_0_0"/>
<keyword evidence="1" id="KW-1133">Transmembrane helix</keyword>
<dbReference type="EMBL" id="BX294133">
    <property type="protein sequence ID" value="CAD71449.1"/>
    <property type="molecule type" value="Genomic_DNA"/>
</dbReference>
<organism evidence="2 3">
    <name type="scientific">Rhodopirellula baltica (strain DSM 10527 / NCIMB 13988 / SH1)</name>
    <dbReference type="NCBI Taxonomy" id="243090"/>
    <lineage>
        <taxon>Bacteria</taxon>
        <taxon>Pseudomonadati</taxon>
        <taxon>Planctomycetota</taxon>
        <taxon>Planctomycetia</taxon>
        <taxon>Pirellulales</taxon>
        <taxon>Pirellulaceae</taxon>
        <taxon>Rhodopirellula</taxon>
    </lineage>
</organism>
<dbReference type="Proteomes" id="UP000001025">
    <property type="component" value="Chromosome"/>
</dbReference>
<dbReference type="eggNOG" id="COG3216">
    <property type="taxonomic scope" value="Bacteria"/>
</dbReference>
<protein>
    <recommendedName>
        <fullName evidence="4">DUF2062 domain-containing protein</fullName>
    </recommendedName>
</protein>
<dbReference type="PATRIC" id="fig|243090.15.peg.112"/>
<sequence>MPMMTRIPVVTSIDQPRGPSFMILFSIKLLSSLRKAIAGRKYPSQLAWGLALGLLIGLIPHGNLLAVALVFGVLMLRVNHAMVALTAIGVTMVAPRLDPISDQFAQWFFSQQGVSEVMAQAWDFPLVPWTDLNNTVVMGSFLIGLISLVPAFAISYPMFKAVSGNWNEDDDLEDDVVVTPARKRRSQNTEQHFVDAPHSKVSEPHFAPDTAQESDSSTVDAIAFDSEASSGRVFDFRRVDGAEPVLAKISPYRDERADSKRASAAIDAPASDVSSKQNTTHIEVLDADSDLHSMSNEKAVALGSGNSNRPALTTNDDQHKIDEALSYLLRQLRDSQDKDAA</sequence>
<evidence type="ECO:0000256" key="1">
    <source>
        <dbReference type="SAM" id="Phobius"/>
    </source>
</evidence>
<dbReference type="AlphaFoldDB" id="Q7UZ37"/>
<keyword evidence="1" id="KW-0812">Transmembrane</keyword>
<accession>Q7UZ37</accession>
<dbReference type="KEGG" id="rba:RB210"/>
<keyword evidence="1" id="KW-0472">Membrane</keyword>